<feature type="region of interest" description="Disordered" evidence="1">
    <location>
        <begin position="165"/>
        <end position="191"/>
    </location>
</feature>
<dbReference type="Proteomes" id="UP001558353">
    <property type="component" value="Unassembled WGS sequence"/>
</dbReference>
<gene>
    <name evidence="3" type="ORF">VVR64_11070</name>
</gene>
<feature type="chain" id="PRO_5046908426" description="Secreted protein" evidence="2">
    <location>
        <begin position="33"/>
        <end position="227"/>
    </location>
</feature>
<evidence type="ECO:0008006" key="5">
    <source>
        <dbReference type="Google" id="ProtNLM"/>
    </source>
</evidence>
<evidence type="ECO:0000313" key="3">
    <source>
        <dbReference type="EMBL" id="MEX3529598.1"/>
    </source>
</evidence>
<proteinExistence type="predicted"/>
<keyword evidence="2" id="KW-0732">Signal</keyword>
<feature type="signal peptide" evidence="2">
    <location>
        <begin position="1"/>
        <end position="32"/>
    </location>
</feature>
<organism evidence="3 4">
    <name type="scientific">Corynebacterium xerosis</name>
    <dbReference type="NCBI Taxonomy" id="1725"/>
    <lineage>
        <taxon>Bacteria</taxon>
        <taxon>Bacillati</taxon>
        <taxon>Actinomycetota</taxon>
        <taxon>Actinomycetes</taxon>
        <taxon>Mycobacteriales</taxon>
        <taxon>Corynebacteriaceae</taxon>
        <taxon>Corynebacterium</taxon>
    </lineage>
</organism>
<evidence type="ECO:0000313" key="4">
    <source>
        <dbReference type="Proteomes" id="UP001558353"/>
    </source>
</evidence>
<dbReference type="EMBL" id="JAYWMA010000016">
    <property type="protein sequence ID" value="MEX3529598.1"/>
    <property type="molecule type" value="Genomic_DNA"/>
</dbReference>
<dbReference type="RefSeq" id="WP_368522941.1">
    <property type="nucleotide sequence ID" value="NZ_JAYWMA010000016.1"/>
</dbReference>
<evidence type="ECO:0000256" key="1">
    <source>
        <dbReference type="SAM" id="MobiDB-lite"/>
    </source>
</evidence>
<keyword evidence="4" id="KW-1185">Reference proteome</keyword>
<comment type="caution">
    <text evidence="3">The sequence shown here is derived from an EMBL/GenBank/DDBJ whole genome shotgun (WGS) entry which is preliminary data.</text>
</comment>
<feature type="compositionally biased region" description="Low complexity" evidence="1">
    <location>
        <begin position="165"/>
        <end position="181"/>
    </location>
</feature>
<reference evidence="3 4" key="1">
    <citation type="journal article" date="2024" name="Fungal Genet. Biol.">
        <title>The porcine skin microbiome exhibits broad fungal antagonism.</title>
        <authorList>
            <person name="De La Cruz K.F."/>
            <person name="Townsend E.C."/>
            <person name="Alex Cheong J.Z."/>
            <person name="Salamzade R."/>
            <person name="Liu A."/>
            <person name="Sandstrom S."/>
            <person name="Davila E."/>
            <person name="Huang L."/>
            <person name="Xu K.H."/>
            <person name="Wu S.Y."/>
            <person name="Meudt J.J."/>
            <person name="Shanmuganayagam D."/>
            <person name="Gibson A.L.F."/>
            <person name="Kalan L.R."/>
        </authorList>
    </citation>
    <scope>NUCLEOTIDE SEQUENCE [LARGE SCALE GENOMIC DNA]</scope>
    <source>
        <strain evidence="3 4">LK2569</strain>
    </source>
</reference>
<sequence length="227" mass="22891">MKPNRFSGTSHRTVALVSAVALAATLAPVALAAGLSSAKGEEAEVLESVRTVTLGGEDASYSALFDVRDGAPDCDRATSLTVGAHEFTCDDVTIETRSAEGVEDLPRFGVRAIRAKTFSDSPAPEMRAAETPWAPGLLAWSGTPVTGLDGVTHQVIVLGEEGAAADPADADPAGSGGAAESADIDGVADSGSAEGARGLVAIVSGDAEDVDDATATILADVRKDEGR</sequence>
<evidence type="ECO:0000256" key="2">
    <source>
        <dbReference type="SAM" id="SignalP"/>
    </source>
</evidence>
<protein>
    <recommendedName>
        <fullName evidence="5">Secreted protein</fullName>
    </recommendedName>
</protein>
<accession>A0ABV3UXW7</accession>
<name>A0ABV3UXW7_9CORY</name>